<evidence type="ECO:0000256" key="3">
    <source>
        <dbReference type="ARBA" id="ARBA00012663"/>
    </source>
</evidence>
<dbReference type="RefSeq" id="WP_189577088.1">
    <property type="nucleotide sequence ID" value="NZ_BMXU01000003.1"/>
</dbReference>
<protein>
    <recommendedName>
        <fullName evidence="3">beta-N-acetylhexosaminidase</fullName>
        <ecNumber evidence="3">3.2.1.52</ecNumber>
    </recommendedName>
</protein>
<dbReference type="Gene3D" id="3.20.20.300">
    <property type="entry name" value="Glycoside hydrolase, family 3, N-terminal domain"/>
    <property type="match status" value="1"/>
</dbReference>
<dbReference type="InterPro" id="IPR001764">
    <property type="entry name" value="Glyco_hydro_3_N"/>
</dbReference>
<evidence type="ECO:0000313" key="9">
    <source>
        <dbReference type="Proteomes" id="UP001595607"/>
    </source>
</evidence>
<dbReference type="SUPFAM" id="SSF51445">
    <property type="entry name" value="(Trans)glycosidases"/>
    <property type="match status" value="1"/>
</dbReference>
<proteinExistence type="inferred from homology"/>
<keyword evidence="4 8" id="KW-0378">Hydrolase</keyword>
<comment type="catalytic activity">
    <reaction evidence="1">
        <text>Hydrolysis of terminal non-reducing N-acetyl-D-hexosamine residues in N-acetyl-beta-D-hexosaminides.</text>
        <dbReference type="EC" id="3.2.1.52"/>
    </reaction>
</comment>
<sequence length="342" mass="37446">MTARTSALYGCSGVELTDWERSFFRDQRPWGYILFGRNIDSPDQVRALTAALREASDDPDAPVFIDQEGGPVARLRRPHFRHPPAPRRFAELYADDPEAAAEASWLNARLMADEMKSLGINADCAPMLDVVQPSAHEFLQERALGSDPETVTVLGKATALGLREGGVAPCVKHAPGHGRGDADSHHDLPRVSASRKVLEQTDFVPFLALKKEAMLMTAHVLYEDIDADRPGTLSPLVVRELIRESWGYQGLILTDDINMNALGGTIEERSRAALEAGCEIICHCNAEPADMESVARAAIELTGPTKERADRARSIAAGSPKPFDRGEAEERLKQLRLYEAAA</sequence>
<evidence type="ECO:0000313" key="8">
    <source>
        <dbReference type="EMBL" id="MFC3301113.1"/>
    </source>
</evidence>
<feature type="region of interest" description="Disordered" evidence="6">
    <location>
        <begin position="304"/>
        <end position="327"/>
    </location>
</feature>
<dbReference type="InterPro" id="IPR050226">
    <property type="entry name" value="NagZ_Beta-hexosaminidase"/>
</dbReference>
<keyword evidence="5 8" id="KW-0326">Glycosidase</keyword>
<keyword evidence="9" id="KW-1185">Reference proteome</keyword>
<comment type="caution">
    <text evidence="8">The sequence shown here is derived from an EMBL/GenBank/DDBJ whole genome shotgun (WGS) entry which is preliminary data.</text>
</comment>
<reference evidence="9" key="1">
    <citation type="journal article" date="2019" name="Int. J. Syst. Evol. Microbiol.">
        <title>The Global Catalogue of Microorganisms (GCM) 10K type strain sequencing project: providing services to taxonomists for standard genome sequencing and annotation.</title>
        <authorList>
            <consortium name="The Broad Institute Genomics Platform"/>
            <consortium name="The Broad Institute Genome Sequencing Center for Infectious Disease"/>
            <person name="Wu L."/>
            <person name="Ma J."/>
        </authorList>
    </citation>
    <scope>NUCLEOTIDE SEQUENCE [LARGE SCALE GENOMIC DNA]</scope>
    <source>
        <strain evidence="9">KCTC 22245</strain>
    </source>
</reference>
<evidence type="ECO:0000256" key="2">
    <source>
        <dbReference type="ARBA" id="ARBA00005336"/>
    </source>
</evidence>
<name>A0ABV7M6Q5_9PROT</name>
<dbReference type="InterPro" id="IPR017853">
    <property type="entry name" value="GH"/>
</dbReference>
<dbReference type="PANTHER" id="PTHR30480:SF13">
    <property type="entry name" value="BETA-HEXOSAMINIDASE"/>
    <property type="match status" value="1"/>
</dbReference>
<evidence type="ECO:0000256" key="1">
    <source>
        <dbReference type="ARBA" id="ARBA00001231"/>
    </source>
</evidence>
<evidence type="ECO:0000256" key="4">
    <source>
        <dbReference type="ARBA" id="ARBA00022801"/>
    </source>
</evidence>
<evidence type="ECO:0000256" key="5">
    <source>
        <dbReference type="ARBA" id="ARBA00023295"/>
    </source>
</evidence>
<dbReference type="PANTHER" id="PTHR30480">
    <property type="entry name" value="BETA-HEXOSAMINIDASE-RELATED"/>
    <property type="match status" value="1"/>
</dbReference>
<evidence type="ECO:0000256" key="6">
    <source>
        <dbReference type="SAM" id="MobiDB-lite"/>
    </source>
</evidence>
<comment type="similarity">
    <text evidence="2">Belongs to the glycosyl hydrolase 3 family.</text>
</comment>
<organism evidence="8 9">
    <name type="scientific">Parvularcula lutaonensis</name>
    <dbReference type="NCBI Taxonomy" id="491923"/>
    <lineage>
        <taxon>Bacteria</taxon>
        <taxon>Pseudomonadati</taxon>
        <taxon>Pseudomonadota</taxon>
        <taxon>Alphaproteobacteria</taxon>
        <taxon>Parvularculales</taxon>
        <taxon>Parvularculaceae</taxon>
        <taxon>Parvularcula</taxon>
    </lineage>
</organism>
<dbReference type="GO" id="GO:0004563">
    <property type="term" value="F:beta-N-acetylhexosaminidase activity"/>
    <property type="evidence" value="ECO:0007669"/>
    <property type="project" value="UniProtKB-EC"/>
</dbReference>
<accession>A0ABV7M6Q5</accession>
<dbReference type="InterPro" id="IPR036962">
    <property type="entry name" value="Glyco_hydro_3_N_sf"/>
</dbReference>
<feature type="domain" description="Glycoside hydrolase family 3 N-terminal" evidence="7">
    <location>
        <begin position="31"/>
        <end position="298"/>
    </location>
</feature>
<gene>
    <name evidence="8" type="primary">nagZ</name>
    <name evidence="8" type="ORF">ACFONP_00020</name>
</gene>
<dbReference type="NCBIfam" id="NF003740">
    <property type="entry name" value="PRK05337.1"/>
    <property type="match status" value="1"/>
</dbReference>
<evidence type="ECO:0000259" key="7">
    <source>
        <dbReference type="Pfam" id="PF00933"/>
    </source>
</evidence>
<dbReference type="EMBL" id="JBHRVA010000001">
    <property type="protein sequence ID" value="MFC3301113.1"/>
    <property type="molecule type" value="Genomic_DNA"/>
</dbReference>
<dbReference type="Proteomes" id="UP001595607">
    <property type="component" value="Unassembled WGS sequence"/>
</dbReference>
<dbReference type="Pfam" id="PF00933">
    <property type="entry name" value="Glyco_hydro_3"/>
    <property type="match status" value="1"/>
</dbReference>
<dbReference type="EC" id="3.2.1.52" evidence="3"/>